<reference evidence="2 3" key="1">
    <citation type="journal article" date="2020" name="BMC Genomics">
        <title>Intraspecific diversification of the crop wild relative Brassica cretica Lam. using demographic model selection.</title>
        <authorList>
            <person name="Kioukis A."/>
            <person name="Michalopoulou V.A."/>
            <person name="Briers L."/>
            <person name="Pirintsos S."/>
            <person name="Studholme D.J."/>
            <person name="Pavlidis P."/>
            <person name="Sarris P.F."/>
        </authorList>
    </citation>
    <scope>NUCLEOTIDE SEQUENCE [LARGE SCALE GENOMIC DNA]</scope>
    <source>
        <strain evidence="3">cv. PFS-1207/04</strain>
    </source>
</reference>
<name>A0ABQ7BYS5_BRACR</name>
<proteinExistence type="predicted"/>
<feature type="compositionally biased region" description="Basic and acidic residues" evidence="1">
    <location>
        <begin position="1"/>
        <end position="14"/>
    </location>
</feature>
<feature type="compositionally biased region" description="Basic residues" evidence="1">
    <location>
        <begin position="15"/>
        <end position="32"/>
    </location>
</feature>
<organism evidence="2 3">
    <name type="scientific">Brassica cretica</name>
    <name type="common">Mustard</name>
    <dbReference type="NCBI Taxonomy" id="69181"/>
    <lineage>
        <taxon>Eukaryota</taxon>
        <taxon>Viridiplantae</taxon>
        <taxon>Streptophyta</taxon>
        <taxon>Embryophyta</taxon>
        <taxon>Tracheophyta</taxon>
        <taxon>Spermatophyta</taxon>
        <taxon>Magnoliopsida</taxon>
        <taxon>eudicotyledons</taxon>
        <taxon>Gunneridae</taxon>
        <taxon>Pentapetalae</taxon>
        <taxon>rosids</taxon>
        <taxon>malvids</taxon>
        <taxon>Brassicales</taxon>
        <taxon>Brassicaceae</taxon>
        <taxon>Brassiceae</taxon>
        <taxon>Brassica</taxon>
    </lineage>
</organism>
<sequence>MHATCRQETEERVGKKVGPRARNGRRPHRTSKPHPNLYETQHIQRPKHQSTDEASFETKMMKRKVKMASANSENAEAILQKHIASVKG</sequence>
<gene>
    <name evidence="2" type="ORF">DY000_02010694</name>
</gene>
<protein>
    <recommendedName>
        <fullName evidence="4">Dynein light chain</fullName>
    </recommendedName>
</protein>
<dbReference type="EMBL" id="QGKV02000832">
    <property type="protein sequence ID" value="KAF3544631.1"/>
    <property type="molecule type" value="Genomic_DNA"/>
</dbReference>
<accession>A0ABQ7BYS5</accession>
<feature type="region of interest" description="Disordered" evidence="1">
    <location>
        <begin position="1"/>
        <end position="54"/>
    </location>
</feature>
<evidence type="ECO:0000313" key="2">
    <source>
        <dbReference type="EMBL" id="KAF3544631.1"/>
    </source>
</evidence>
<keyword evidence="3" id="KW-1185">Reference proteome</keyword>
<evidence type="ECO:0000256" key="1">
    <source>
        <dbReference type="SAM" id="MobiDB-lite"/>
    </source>
</evidence>
<evidence type="ECO:0008006" key="4">
    <source>
        <dbReference type="Google" id="ProtNLM"/>
    </source>
</evidence>
<dbReference type="Proteomes" id="UP000266723">
    <property type="component" value="Unassembled WGS sequence"/>
</dbReference>
<evidence type="ECO:0000313" key="3">
    <source>
        <dbReference type="Proteomes" id="UP000266723"/>
    </source>
</evidence>
<comment type="caution">
    <text evidence="2">The sequence shown here is derived from an EMBL/GenBank/DDBJ whole genome shotgun (WGS) entry which is preliminary data.</text>
</comment>